<dbReference type="SUPFAM" id="SSF53474">
    <property type="entry name" value="alpha/beta-Hydrolases"/>
    <property type="match status" value="1"/>
</dbReference>
<proteinExistence type="predicted"/>
<dbReference type="InterPro" id="IPR000073">
    <property type="entry name" value="AB_hydrolase_1"/>
</dbReference>
<dbReference type="Pfam" id="PF12697">
    <property type="entry name" value="Abhydrolase_6"/>
    <property type="match status" value="1"/>
</dbReference>
<evidence type="ECO:0000313" key="3">
    <source>
        <dbReference type="Proteomes" id="UP001399917"/>
    </source>
</evidence>
<keyword evidence="3" id="KW-1185">Reference proteome</keyword>
<dbReference type="Gene3D" id="3.40.50.1820">
    <property type="entry name" value="alpha/beta hydrolase"/>
    <property type="match status" value="1"/>
</dbReference>
<name>A0ABP7K8K6_9RHOB</name>
<reference evidence="3" key="1">
    <citation type="journal article" date="2019" name="Int. J. Syst. Evol. Microbiol.">
        <title>The Global Catalogue of Microorganisms (GCM) 10K type strain sequencing project: providing services to taxonomists for standard genome sequencing and annotation.</title>
        <authorList>
            <consortium name="The Broad Institute Genomics Platform"/>
            <consortium name="The Broad Institute Genome Sequencing Center for Infectious Disease"/>
            <person name="Wu L."/>
            <person name="Ma J."/>
        </authorList>
    </citation>
    <scope>NUCLEOTIDE SEQUENCE [LARGE SCALE GENOMIC DNA]</scope>
    <source>
        <strain evidence="3">JCM 17190</strain>
    </source>
</reference>
<accession>A0ABP7K8K6</accession>
<dbReference type="Proteomes" id="UP001399917">
    <property type="component" value="Unassembled WGS sequence"/>
</dbReference>
<protein>
    <submittedName>
        <fullName evidence="2">Alpha/beta hydrolase</fullName>
    </submittedName>
</protein>
<dbReference type="GO" id="GO:0016787">
    <property type="term" value="F:hydrolase activity"/>
    <property type="evidence" value="ECO:0007669"/>
    <property type="project" value="UniProtKB-KW"/>
</dbReference>
<dbReference type="PANTHER" id="PTHR43194">
    <property type="entry name" value="HYDROLASE ALPHA/BETA FOLD FAMILY"/>
    <property type="match status" value="1"/>
</dbReference>
<sequence length="278" mass="30751">MSERFTSEDGIQLAFDVAGSGPPLLCLAGLSRNMADFEPVVAQVEHRATVIRLDSRGRGASDFADPSTYTIGQEGRDVIALLDHLQIERSAILGTSRGGLIAMALAPTHAHRFSGVLFNDIGPDLAAQGLSPIMDTLGRPPAYRSFEDAADRLPVALGAAFAHVSREEWRTYAKRLWREGERRLELRYDPRLRDAILAHGITDAFDDFWPLYDALAGIPLALLRGENSTLLTRETVAEMARRQPDLIHAEVPDRGHVPFLDEPVSQRTLTQFLDQIYP</sequence>
<evidence type="ECO:0000259" key="1">
    <source>
        <dbReference type="Pfam" id="PF12697"/>
    </source>
</evidence>
<dbReference type="PANTHER" id="PTHR43194:SF2">
    <property type="entry name" value="PEROXISOMAL MEMBRANE PROTEIN LPX1"/>
    <property type="match status" value="1"/>
</dbReference>
<feature type="domain" description="AB hydrolase-1" evidence="1">
    <location>
        <begin position="25"/>
        <end position="263"/>
    </location>
</feature>
<dbReference type="RefSeq" id="WP_344846372.1">
    <property type="nucleotide sequence ID" value="NZ_BAABDF010000007.1"/>
</dbReference>
<comment type="caution">
    <text evidence="2">The sequence shown here is derived from an EMBL/GenBank/DDBJ whole genome shotgun (WGS) entry which is preliminary data.</text>
</comment>
<dbReference type="EMBL" id="BAABDF010000007">
    <property type="protein sequence ID" value="GAA3867602.1"/>
    <property type="molecule type" value="Genomic_DNA"/>
</dbReference>
<evidence type="ECO:0000313" key="2">
    <source>
        <dbReference type="EMBL" id="GAA3867602.1"/>
    </source>
</evidence>
<keyword evidence="2" id="KW-0378">Hydrolase</keyword>
<dbReference type="InterPro" id="IPR050228">
    <property type="entry name" value="Carboxylesterase_BioH"/>
</dbReference>
<organism evidence="2 3">
    <name type="scientific">Celeribacter arenosi</name>
    <dbReference type="NCBI Taxonomy" id="792649"/>
    <lineage>
        <taxon>Bacteria</taxon>
        <taxon>Pseudomonadati</taxon>
        <taxon>Pseudomonadota</taxon>
        <taxon>Alphaproteobacteria</taxon>
        <taxon>Rhodobacterales</taxon>
        <taxon>Roseobacteraceae</taxon>
        <taxon>Celeribacter</taxon>
    </lineage>
</organism>
<dbReference type="InterPro" id="IPR029058">
    <property type="entry name" value="AB_hydrolase_fold"/>
</dbReference>
<gene>
    <name evidence="2" type="ORF">GCM10022404_17190</name>
</gene>